<dbReference type="PANTHER" id="PTHR48050:SF13">
    <property type="entry name" value="STEROL 3-BETA-GLUCOSYLTRANSFERASE UGT80A2"/>
    <property type="match status" value="1"/>
</dbReference>
<gene>
    <name evidence="2" type="primary">tylN</name>
    <name evidence="2" type="ORF">BGCPKDLD_2949</name>
</gene>
<evidence type="ECO:0000313" key="3">
    <source>
        <dbReference type="Proteomes" id="UP001055093"/>
    </source>
</evidence>
<dbReference type="EMBL" id="BPRE01000008">
    <property type="protein sequence ID" value="GJE76357.1"/>
    <property type="molecule type" value="Genomic_DNA"/>
</dbReference>
<dbReference type="SUPFAM" id="SSF53756">
    <property type="entry name" value="UDP-Glycosyltransferase/glycogen phosphorylase"/>
    <property type="match status" value="1"/>
</dbReference>
<dbReference type="Pfam" id="PF06722">
    <property type="entry name" value="EryCIII-like_C"/>
    <property type="match status" value="1"/>
</dbReference>
<organism evidence="2 3">
    <name type="scientific">Methylorubrum suomiense</name>
    <dbReference type="NCBI Taxonomy" id="144191"/>
    <lineage>
        <taxon>Bacteria</taxon>
        <taxon>Pseudomonadati</taxon>
        <taxon>Pseudomonadota</taxon>
        <taxon>Alphaproteobacteria</taxon>
        <taxon>Hyphomicrobiales</taxon>
        <taxon>Methylobacteriaceae</taxon>
        <taxon>Methylorubrum</taxon>
    </lineage>
</organism>
<evidence type="ECO:0000259" key="1">
    <source>
        <dbReference type="Pfam" id="PF06722"/>
    </source>
</evidence>
<reference evidence="2" key="2">
    <citation type="submission" date="2021-08" db="EMBL/GenBank/DDBJ databases">
        <authorList>
            <person name="Tani A."/>
            <person name="Ola A."/>
            <person name="Ogura Y."/>
            <person name="Katsura K."/>
            <person name="Hayashi T."/>
        </authorList>
    </citation>
    <scope>NUCLEOTIDE SEQUENCE</scope>
    <source>
        <strain evidence="2">DSM 14458</strain>
    </source>
</reference>
<comment type="caution">
    <text evidence="2">The sequence shown here is derived from an EMBL/GenBank/DDBJ whole genome shotgun (WGS) entry which is preliminary data.</text>
</comment>
<proteinExistence type="predicted"/>
<keyword evidence="3" id="KW-1185">Reference proteome</keyword>
<dbReference type="InterPro" id="IPR050426">
    <property type="entry name" value="Glycosyltransferase_28"/>
</dbReference>
<dbReference type="Gene3D" id="3.40.50.2000">
    <property type="entry name" value="Glycogen Phosphorylase B"/>
    <property type="match status" value="2"/>
</dbReference>
<dbReference type="InterPro" id="IPR002213">
    <property type="entry name" value="UDP_glucos_trans"/>
</dbReference>
<dbReference type="CDD" id="cd03784">
    <property type="entry name" value="GT1_Gtf-like"/>
    <property type="match status" value="1"/>
</dbReference>
<dbReference type="PANTHER" id="PTHR48050">
    <property type="entry name" value="STEROL 3-BETA-GLUCOSYLTRANSFERASE"/>
    <property type="match status" value="1"/>
</dbReference>
<dbReference type="InterPro" id="IPR010610">
    <property type="entry name" value="EryCIII-like_C"/>
</dbReference>
<accession>A0ABQ4V0A4</accession>
<dbReference type="RefSeq" id="WP_137829329.1">
    <property type="nucleotide sequence ID" value="NZ_BPRE01000008.1"/>
</dbReference>
<name>A0ABQ4V0A4_9HYPH</name>
<dbReference type="Proteomes" id="UP001055093">
    <property type="component" value="Unassembled WGS sequence"/>
</dbReference>
<feature type="domain" description="Erythromycin biosynthesis protein CIII-like C-terminal" evidence="1">
    <location>
        <begin position="321"/>
        <end position="413"/>
    </location>
</feature>
<evidence type="ECO:0000313" key="2">
    <source>
        <dbReference type="EMBL" id="GJE76357.1"/>
    </source>
</evidence>
<reference evidence="2" key="1">
    <citation type="journal article" date="2021" name="Front. Microbiol.">
        <title>Comprehensive Comparative Genomics and Phenotyping of Methylobacterium Species.</title>
        <authorList>
            <person name="Alessa O."/>
            <person name="Ogura Y."/>
            <person name="Fujitani Y."/>
            <person name="Takami H."/>
            <person name="Hayashi T."/>
            <person name="Sahin N."/>
            <person name="Tani A."/>
        </authorList>
    </citation>
    <scope>NUCLEOTIDE SEQUENCE</scope>
    <source>
        <strain evidence="2">DSM 14458</strain>
    </source>
</reference>
<sequence>MIGRIPRTVIITFGTGDDLPPFCILGQALVERGHEVRVVTTRDPHGRIRASGLEPIEAGDGFRQVLDDPRFEPIRRTEPAALLANLPLLGALRRALQDRLTALIETSLIEMRGADIVVFDPLAFFVGPLAREAGLPAVRVMRHPMLPTRTMSAALFGGHDRGRIENRLSYEAFRLLSWFGRRSFAEIRRRHGGHSSASAFGNPMTADLAGLHHVAAWSPVLSPDPGDWPVPVLMTGFWQASPHPDARLPDPIEAFLAAGPPPIYVDLRPMGWGAESRRAVIESALERWGGRAILRTAPGEFTPPLRPSPNLAWSEAIDPPLLLPRTAAAVHHGDPSTLAAALRAGRPSVILPQWGDQVFWGRRVADLGASEVPVPLRQVGAEDLAGRISRAVSDPGLAEAAAAVAQRLTGDPGVSLAAARIDALARAQLRDRPIPAA</sequence>
<protein>
    <submittedName>
        <fullName evidence="2">O-mycaminosyltylonolide 6-deoxyallosyltransferase</fullName>
    </submittedName>
</protein>